<keyword evidence="2" id="KW-1133">Transmembrane helix</keyword>
<gene>
    <name evidence="3" type="ORF">PBRASI_LOCUS3505</name>
</gene>
<evidence type="ECO:0000256" key="1">
    <source>
        <dbReference type="SAM" id="MobiDB-lite"/>
    </source>
</evidence>
<dbReference type="Proteomes" id="UP000789739">
    <property type="component" value="Unassembled WGS sequence"/>
</dbReference>
<keyword evidence="4" id="KW-1185">Reference proteome</keyword>
<dbReference type="AlphaFoldDB" id="A0A9N9A3S5"/>
<feature type="compositionally biased region" description="Polar residues" evidence="1">
    <location>
        <begin position="25"/>
        <end position="37"/>
    </location>
</feature>
<feature type="transmembrane region" description="Helical" evidence="2">
    <location>
        <begin position="160"/>
        <end position="179"/>
    </location>
</feature>
<sequence length="245" mass="27571">MPHPLQFKIHPSTGEDDDNHPLSVKQDTNVSTRSIPRSLSPPIHSPPAQSSTSFLTTLQSFVPRNKTFLRIFTGFHITLALLLYTLIFVDATLIHHQRESKALEAILQIINVFVVLCTLVNHPKRALNWENVSKAYEWYVYDGERAFVCSPARLTGILTLWNLGSLAQYGLSGILWFVHHNNRPLGVYLAFNVIALVCLVAPIPLVVFQAKRAKSARHLAVLDAKSRLMAGHRDMRSMEMADVEL</sequence>
<reference evidence="3" key="1">
    <citation type="submission" date="2021-06" db="EMBL/GenBank/DDBJ databases">
        <authorList>
            <person name="Kallberg Y."/>
            <person name="Tangrot J."/>
            <person name="Rosling A."/>
        </authorList>
    </citation>
    <scope>NUCLEOTIDE SEQUENCE</scope>
    <source>
        <strain evidence="3">BR232B</strain>
    </source>
</reference>
<keyword evidence="2" id="KW-0812">Transmembrane</keyword>
<feature type="region of interest" description="Disordered" evidence="1">
    <location>
        <begin position="1"/>
        <end position="51"/>
    </location>
</feature>
<protein>
    <submittedName>
        <fullName evidence="3">6994_t:CDS:1</fullName>
    </submittedName>
</protein>
<feature type="transmembrane region" description="Helical" evidence="2">
    <location>
        <begin position="68"/>
        <end position="89"/>
    </location>
</feature>
<proteinExistence type="predicted"/>
<accession>A0A9N9A3S5</accession>
<comment type="caution">
    <text evidence="3">The sequence shown here is derived from an EMBL/GenBank/DDBJ whole genome shotgun (WGS) entry which is preliminary data.</text>
</comment>
<dbReference type="EMBL" id="CAJVPI010000319">
    <property type="protein sequence ID" value="CAG8518647.1"/>
    <property type="molecule type" value="Genomic_DNA"/>
</dbReference>
<feature type="transmembrane region" description="Helical" evidence="2">
    <location>
        <begin position="185"/>
        <end position="208"/>
    </location>
</feature>
<keyword evidence="2" id="KW-0472">Membrane</keyword>
<organism evidence="3 4">
    <name type="scientific">Paraglomus brasilianum</name>
    <dbReference type="NCBI Taxonomy" id="144538"/>
    <lineage>
        <taxon>Eukaryota</taxon>
        <taxon>Fungi</taxon>
        <taxon>Fungi incertae sedis</taxon>
        <taxon>Mucoromycota</taxon>
        <taxon>Glomeromycotina</taxon>
        <taxon>Glomeromycetes</taxon>
        <taxon>Paraglomerales</taxon>
        <taxon>Paraglomeraceae</taxon>
        <taxon>Paraglomus</taxon>
    </lineage>
</organism>
<feature type="transmembrane region" description="Helical" evidence="2">
    <location>
        <begin position="101"/>
        <end position="120"/>
    </location>
</feature>
<evidence type="ECO:0000313" key="3">
    <source>
        <dbReference type="EMBL" id="CAG8518647.1"/>
    </source>
</evidence>
<dbReference type="OrthoDB" id="2375605at2759"/>
<evidence type="ECO:0000313" key="4">
    <source>
        <dbReference type="Proteomes" id="UP000789739"/>
    </source>
</evidence>
<evidence type="ECO:0000256" key="2">
    <source>
        <dbReference type="SAM" id="Phobius"/>
    </source>
</evidence>
<name>A0A9N9A3S5_9GLOM</name>